<organism evidence="2 3">
    <name type="scientific">Actinoplanes sichuanensis</name>
    <dbReference type="NCBI Taxonomy" id="512349"/>
    <lineage>
        <taxon>Bacteria</taxon>
        <taxon>Bacillati</taxon>
        <taxon>Actinomycetota</taxon>
        <taxon>Actinomycetes</taxon>
        <taxon>Micromonosporales</taxon>
        <taxon>Micromonosporaceae</taxon>
        <taxon>Actinoplanes</taxon>
    </lineage>
</organism>
<dbReference type="Proteomes" id="UP001597183">
    <property type="component" value="Unassembled WGS sequence"/>
</dbReference>
<evidence type="ECO:0000313" key="3">
    <source>
        <dbReference type="Proteomes" id="UP001597183"/>
    </source>
</evidence>
<comment type="caution">
    <text evidence="2">The sequence shown here is derived from an EMBL/GenBank/DDBJ whole genome shotgun (WGS) entry which is preliminary data.</text>
</comment>
<evidence type="ECO:0000313" key="2">
    <source>
        <dbReference type="EMBL" id="MFD1365107.1"/>
    </source>
</evidence>
<dbReference type="RefSeq" id="WP_317795163.1">
    <property type="nucleotide sequence ID" value="NZ_AP028461.1"/>
</dbReference>
<gene>
    <name evidence="2" type="ORF">ACFQ5G_07100</name>
</gene>
<evidence type="ECO:0008006" key="4">
    <source>
        <dbReference type="Google" id="ProtNLM"/>
    </source>
</evidence>
<feature type="region of interest" description="Disordered" evidence="1">
    <location>
        <begin position="34"/>
        <end position="57"/>
    </location>
</feature>
<reference evidence="3" key="1">
    <citation type="journal article" date="2019" name="Int. J. Syst. Evol. Microbiol.">
        <title>The Global Catalogue of Microorganisms (GCM) 10K type strain sequencing project: providing services to taxonomists for standard genome sequencing and annotation.</title>
        <authorList>
            <consortium name="The Broad Institute Genomics Platform"/>
            <consortium name="The Broad Institute Genome Sequencing Center for Infectious Disease"/>
            <person name="Wu L."/>
            <person name="Ma J."/>
        </authorList>
    </citation>
    <scope>NUCLEOTIDE SEQUENCE [LARGE SCALE GENOMIC DNA]</scope>
    <source>
        <strain evidence="3">CCM 7526</strain>
    </source>
</reference>
<name>A0ABW4A3B5_9ACTN</name>
<dbReference type="PROSITE" id="PS51257">
    <property type="entry name" value="PROKAR_LIPOPROTEIN"/>
    <property type="match status" value="1"/>
</dbReference>
<evidence type="ECO:0000256" key="1">
    <source>
        <dbReference type="SAM" id="MobiDB-lite"/>
    </source>
</evidence>
<proteinExistence type="predicted"/>
<dbReference type="EMBL" id="JBHTMK010000007">
    <property type="protein sequence ID" value="MFD1365107.1"/>
    <property type="molecule type" value="Genomic_DNA"/>
</dbReference>
<sequence length="57" mass="6065">MKVWVDFSSLARMAALCVLIGFALGLFVACSAVRDPATPDTPRESTALSGPLSPDRR</sequence>
<accession>A0ABW4A3B5</accession>
<keyword evidence="3" id="KW-1185">Reference proteome</keyword>
<protein>
    <recommendedName>
        <fullName evidence="4">Lipoprotein</fullName>
    </recommendedName>
</protein>